<organism evidence="2 3">
    <name type="scientific">Glycine soja</name>
    <name type="common">Wild soybean</name>
    <dbReference type="NCBI Taxonomy" id="3848"/>
    <lineage>
        <taxon>Eukaryota</taxon>
        <taxon>Viridiplantae</taxon>
        <taxon>Streptophyta</taxon>
        <taxon>Embryophyta</taxon>
        <taxon>Tracheophyta</taxon>
        <taxon>Spermatophyta</taxon>
        <taxon>Magnoliopsida</taxon>
        <taxon>eudicotyledons</taxon>
        <taxon>Gunneridae</taxon>
        <taxon>Pentapetalae</taxon>
        <taxon>rosids</taxon>
        <taxon>fabids</taxon>
        <taxon>Fabales</taxon>
        <taxon>Fabaceae</taxon>
        <taxon>Papilionoideae</taxon>
        <taxon>50 kb inversion clade</taxon>
        <taxon>NPAAA clade</taxon>
        <taxon>indigoferoid/millettioid clade</taxon>
        <taxon>Phaseoleae</taxon>
        <taxon>Glycine</taxon>
        <taxon>Glycine subgen. Soja</taxon>
    </lineage>
</organism>
<proteinExistence type="predicted"/>
<evidence type="ECO:0000313" key="3">
    <source>
        <dbReference type="Proteomes" id="UP000289340"/>
    </source>
</evidence>
<dbReference type="EMBL" id="QZWG01000019">
    <property type="protein sequence ID" value="RZB47132.1"/>
    <property type="molecule type" value="Genomic_DNA"/>
</dbReference>
<keyword evidence="1" id="KW-0175">Coiled coil</keyword>
<feature type="coiled-coil region" evidence="1">
    <location>
        <begin position="25"/>
        <end position="105"/>
    </location>
</feature>
<accession>A0A445FE51</accession>
<evidence type="ECO:0000313" key="2">
    <source>
        <dbReference type="EMBL" id="RZB47132.1"/>
    </source>
</evidence>
<dbReference type="Proteomes" id="UP000289340">
    <property type="component" value="Chromosome 19"/>
</dbReference>
<reference evidence="2 3" key="1">
    <citation type="submission" date="2018-09" db="EMBL/GenBank/DDBJ databases">
        <title>A high-quality reference genome of wild soybean provides a powerful tool to mine soybean genomes.</title>
        <authorList>
            <person name="Xie M."/>
            <person name="Chung C.Y.L."/>
            <person name="Li M.-W."/>
            <person name="Wong F.-L."/>
            <person name="Chan T.-F."/>
            <person name="Lam H.-M."/>
        </authorList>
    </citation>
    <scope>NUCLEOTIDE SEQUENCE [LARGE SCALE GENOMIC DNA]</scope>
    <source>
        <strain evidence="3">cv. W05</strain>
        <tissue evidence="2">Hypocotyl of etiolated seedlings</tissue>
    </source>
</reference>
<comment type="caution">
    <text evidence="2">The sequence shown here is derived from an EMBL/GenBank/DDBJ whole genome shotgun (WGS) entry which is preliminary data.</text>
</comment>
<evidence type="ECO:0000256" key="1">
    <source>
        <dbReference type="SAM" id="Coils"/>
    </source>
</evidence>
<dbReference type="AlphaFoldDB" id="A0A445FE51"/>
<name>A0A445FE51_GLYSO</name>
<evidence type="ECO:0008006" key="4">
    <source>
        <dbReference type="Google" id="ProtNLM"/>
    </source>
</evidence>
<sequence length="153" mass="17368">MLSQPNRDILREVGPHEPMDSIVRFAESQKSLMDTKTKLKEAESQEKALKIKLTTAKDSAKALQEEINHLNKEFVLIKVNAKKVEEKLKTDLEEAEAKILKTHEAGPNKAFHLVKYFFKDANTSFFDVDKDVTQQGELVGENNMPTKEVLDLA</sequence>
<protein>
    <recommendedName>
        <fullName evidence="4">Structural maintenance of chromosomes protein 4</fullName>
    </recommendedName>
</protein>
<keyword evidence="3" id="KW-1185">Reference proteome</keyword>
<gene>
    <name evidence="2" type="ORF">D0Y65_050955</name>
</gene>